<evidence type="ECO:0000256" key="5">
    <source>
        <dbReference type="ARBA" id="ARBA00022588"/>
    </source>
</evidence>
<comment type="subcellular location">
    <subcellularLocation>
        <location evidence="1">Secreted</location>
    </subcellularLocation>
</comment>
<evidence type="ECO:0000313" key="11">
    <source>
        <dbReference type="EMBL" id="CAL8133651.1"/>
    </source>
</evidence>
<evidence type="ECO:0000256" key="8">
    <source>
        <dbReference type="ARBA" id="ARBA00023022"/>
    </source>
</evidence>
<evidence type="ECO:0000256" key="6">
    <source>
        <dbReference type="ARBA" id="ARBA00022729"/>
    </source>
</evidence>
<name>A0ABP1RRD4_9HEXA</name>
<reference evidence="11 12" key="1">
    <citation type="submission" date="2024-08" db="EMBL/GenBank/DDBJ databases">
        <authorList>
            <person name="Cucini C."/>
            <person name="Frati F."/>
        </authorList>
    </citation>
    <scope>NUCLEOTIDE SEQUENCE [LARGE SCALE GENOMIC DNA]</scope>
</reference>
<evidence type="ECO:0000256" key="2">
    <source>
        <dbReference type="ARBA" id="ARBA00008501"/>
    </source>
</evidence>
<proteinExistence type="inferred from homology"/>
<dbReference type="PROSITE" id="PS51019">
    <property type="entry name" value="REELIN"/>
    <property type="match status" value="1"/>
</dbReference>
<dbReference type="EMBL" id="CAXLJM020000101">
    <property type="protein sequence ID" value="CAL8133651.1"/>
    <property type="molecule type" value="Genomic_DNA"/>
</dbReference>
<dbReference type="Gene3D" id="2.60.40.4060">
    <property type="entry name" value="Reeler domain"/>
    <property type="match status" value="1"/>
</dbReference>
<protein>
    <recommendedName>
        <fullName evidence="10">Reelin domain-containing protein</fullName>
    </recommendedName>
</protein>
<dbReference type="InterPro" id="IPR051237">
    <property type="entry name" value="Ferric-chelate_Red/DefProt"/>
</dbReference>
<keyword evidence="5" id="KW-0399">Innate immunity</keyword>
<evidence type="ECO:0000313" key="12">
    <source>
        <dbReference type="Proteomes" id="UP001642540"/>
    </source>
</evidence>
<keyword evidence="12" id="KW-1185">Reference proteome</keyword>
<dbReference type="CDD" id="cd08544">
    <property type="entry name" value="Reeler"/>
    <property type="match status" value="1"/>
</dbReference>
<comment type="similarity">
    <text evidence="2">Belongs to the insect defense protein family.</text>
</comment>
<keyword evidence="4" id="KW-0929">Antimicrobial</keyword>
<organism evidence="11 12">
    <name type="scientific">Orchesella dallaii</name>
    <dbReference type="NCBI Taxonomy" id="48710"/>
    <lineage>
        <taxon>Eukaryota</taxon>
        <taxon>Metazoa</taxon>
        <taxon>Ecdysozoa</taxon>
        <taxon>Arthropoda</taxon>
        <taxon>Hexapoda</taxon>
        <taxon>Collembola</taxon>
        <taxon>Entomobryomorpha</taxon>
        <taxon>Entomobryoidea</taxon>
        <taxon>Orchesellidae</taxon>
        <taxon>Orchesellinae</taxon>
        <taxon>Orchesella</taxon>
    </lineage>
</organism>
<keyword evidence="8" id="KW-0044">Antibiotic</keyword>
<dbReference type="Proteomes" id="UP001642540">
    <property type="component" value="Unassembled WGS sequence"/>
</dbReference>
<gene>
    <name evidence="11" type="ORF">ODALV1_LOCUS25161</name>
</gene>
<evidence type="ECO:0000256" key="9">
    <source>
        <dbReference type="SAM" id="SignalP"/>
    </source>
</evidence>
<keyword evidence="6 9" id="KW-0732">Signal</keyword>
<dbReference type="InterPro" id="IPR042307">
    <property type="entry name" value="Reeler_sf"/>
</dbReference>
<evidence type="ECO:0000256" key="3">
    <source>
        <dbReference type="ARBA" id="ARBA00022525"/>
    </source>
</evidence>
<dbReference type="InterPro" id="IPR002861">
    <property type="entry name" value="Reeler_dom"/>
</dbReference>
<feature type="chain" id="PRO_5045824171" description="Reelin domain-containing protein" evidence="9">
    <location>
        <begin position="18"/>
        <end position="161"/>
    </location>
</feature>
<evidence type="ECO:0000256" key="1">
    <source>
        <dbReference type="ARBA" id="ARBA00004613"/>
    </source>
</evidence>
<dbReference type="Pfam" id="PF02014">
    <property type="entry name" value="Reeler"/>
    <property type="match status" value="1"/>
</dbReference>
<evidence type="ECO:0000256" key="7">
    <source>
        <dbReference type="ARBA" id="ARBA00022859"/>
    </source>
</evidence>
<dbReference type="PANTHER" id="PTHR45828">
    <property type="entry name" value="CYTOCHROME B561/FERRIC REDUCTASE TRANSMEMBRANE"/>
    <property type="match status" value="1"/>
</dbReference>
<keyword evidence="7" id="KW-0391">Immunity</keyword>
<feature type="domain" description="Reelin" evidence="10">
    <location>
        <begin position="16"/>
        <end position="161"/>
    </location>
</feature>
<sequence>MFWKQFYRNIIFSICLAYPFQVQSHGNGAPANRCDSMLPGHWVTPQETISPFQISIDKTKITPGDRVNITLSTIPGHPTGFKGFFVMVKDLDNNGTNYGIFDLNSSDLNHARPVHCFEVRNSAMTHSANDAKKSVELTWIAPEIEHSENGSDVKGKQLKVV</sequence>
<evidence type="ECO:0000259" key="10">
    <source>
        <dbReference type="PROSITE" id="PS51019"/>
    </source>
</evidence>
<comment type="caution">
    <text evidence="11">The sequence shown here is derived from an EMBL/GenBank/DDBJ whole genome shotgun (WGS) entry which is preliminary data.</text>
</comment>
<keyword evidence="3" id="KW-0964">Secreted</keyword>
<dbReference type="PANTHER" id="PTHR45828:SF9">
    <property type="entry name" value="CELL WALL INTEGRITY AND STRESS RESPONSE COMPONENT 4-LIKE-RELATED"/>
    <property type="match status" value="1"/>
</dbReference>
<evidence type="ECO:0000256" key="4">
    <source>
        <dbReference type="ARBA" id="ARBA00022529"/>
    </source>
</evidence>
<feature type="signal peptide" evidence="9">
    <location>
        <begin position="1"/>
        <end position="17"/>
    </location>
</feature>
<accession>A0ABP1RRD4</accession>